<dbReference type="GO" id="GO:0043565">
    <property type="term" value="F:sequence-specific DNA binding"/>
    <property type="evidence" value="ECO:0007669"/>
    <property type="project" value="InterPro"/>
</dbReference>
<evidence type="ECO:0000259" key="11">
    <source>
        <dbReference type="PROSITE" id="PS01124"/>
    </source>
</evidence>
<dbReference type="AlphaFoldDB" id="A0A174BFZ4"/>
<dbReference type="SMART" id="SM00448">
    <property type="entry name" value="REC"/>
    <property type="match status" value="1"/>
</dbReference>
<keyword evidence="5" id="KW-0902">Two-component regulatory system</keyword>
<comment type="function">
    <text evidence="9">May play the central regulatory role in sporulation. It may be an element of the effector pathway responsible for the activation of sporulation genes in response to nutritional stress. Spo0A may act in concert with spo0H (a sigma factor) to control the expression of some genes that are critical to the sporulation process.</text>
</comment>
<dbReference type="SUPFAM" id="SSF46689">
    <property type="entry name" value="Homeodomain-like"/>
    <property type="match status" value="1"/>
</dbReference>
<evidence type="ECO:0000256" key="6">
    <source>
        <dbReference type="ARBA" id="ARBA00023015"/>
    </source>
</evidence>
<organism evidence="13 14">
    <name type="scientific">[Ruminococcus] torques</name>
    <dbReference type="NCBI Taxonomy" id="33039"/>
    <lineage>
        <taxon>Bacteria</taxon>
        <taxon>Bacillati</taxon>
        <taxon>Bacillota</taxon>
        <taxon>Clostridia</taxon>
        <taxon>Lachnospirales</taxon>
        <taxon>Lachnospiraceae</taxon>
        <taxon>Mediterraneibacter</taxon>
    </lineage>
</organism>
<dbReference type="PANTHER" id="PTHR42713">
    <property type="entry name" value="HISTIDINE KINASE-RELATED"/>
    <property type="match status" value="1"/>
</dbReference>
<dbReference type="GO" id="GO:0000160">
    <property type="term" value="P:phosphorelay signal transduction system"/>
    <property type="evidence" value="ECO:0007669"/>
    <property type="project" value="UniProtKB-KW"/>
</dbReference>
<dbReference type="Proteomes" id="UP000095787">
    <property type="component" value="Unassembled WGS sequence"/>
</dbReference>
<dbReference type="GO" id="GO:0005737">
    <property type="term" value="C:cytoplasm"/>
    <property type="evidence" value="ECO:0007669"/>
    <property type="project" value="UniProtKB-SubCell"/>
</dbReference>
<dbReference type="GO" id="GO:0003700">
    <property type="term" value="F:DNA-binding transcription factor activity"/>
    <property type="evidence" value="ECO:0007669"/>
    <property type="project" value="InterPro"/>
</dbReference>
<dbReference type="Pfam" id="PF00072">
    <property type="entry name" value="Response_reg"/>
    <property type="match status" value="1"/>
</dbReference>
<sequence length="489" mass="56711">MYNVIVADDEKNIREGIVELIEWEKLGCKVCASMQNGAQVLKYLEEEKIHVDIIITDIKMPIMDGMELIGMLNERFPDIKVIILTAYSDFTYAQQAIKFQVSDFVVKNDFFLELPRAVKKIIEQCEVDAKKCVGREKEIPFFQGEACRVCACEMRDIERYDYEVCKNRIEEILNSTFLDHKVVVAEGESGMLIFVIEYKGSEENAAWFQRRLEKVVSIAKIFQNIRLRIGAGKVVKSAEWGRVGKKQAIRNLSDIYTDNSPVNVKENYTEYIQYWKDENDVESYMRRLYVALRSGMEENKKLCAEEFEEYLKQETRPIEQCRSDTHAIILYLVRKVKSKEKMEKILVPEKALDAVYRSKSKAALAEVMRETCEAISTILEEEQKEGSSLSRKVNSIIERDYRGKISLKDIGKELFVNSSYLSRVYKKETGYTVTDAINSYRIEKAKEILETGEYRVCEVGEMVGIEDPAYFTHVFLKYEGKSPSDFMNR</sequence>
<protein>
    <recommendedName>
        <fullName evidence="2">Stage 0 sporulation protein A homolog</fullName>
    </recommendedName>
</protein>
<dbReference type="EMBL" id="CYZO01000015">
    <property type="protein sequence ID" value="CUN99667.1"/>
    <property type="molecule type" value="Genomic_DNA"/>
</dbReference>
<feature type="modified residue" description="4-aspartylphosphate" evidence="10">
    <location>
        <position position="57"/>
    </location>
</feature>
<evidence type="ECO:0000256" key="7">
    <source>
        <dbReference type="ARBA" id="ARBA00023125"/>
    </source>
</evidence>
<feature type="domain" description="Response regulatory" evidence="12">
    <location>
        <begin position="3"/>
        <end position="122"/>
    </location>
</feature>
<evidence type="ECO:0000256" key="1">
    <source>
        <dbReference type="ARBA" id="ARBA00004496"/>
    </source>
</evidence>
<dbReference type="Pfam" id="PF12833">
    <property type="entry name" value="HTH_18"/>
    <property type="match status" value="1"/>
</dbReference>
<evidence type="ECO:0000256" key="3">
    <source>
        <dbReference type="ARBA" id="ARBA00022490"/>
    </source>
</evidence>
<evidence type="ECO:0000256" key="4">
    <source>
        <dbReference type="ARBA" id="ARBA00022553"/>
    </source>
</evidence>
<dbReference type="InterPro" id="IPR009057">
    <property type="entry name" value="Homeodomain-like_sf"/>
</dbReference>
<dbReference type="Gene3D" id="3.40.50.2300">
    <property type="match status" value="1"/>
</dbReference>
<name>A0A174BFZ4_9FIRM</name>
<dbReference type="InterPro" id="IPR011006">
    <property type="entry name" value="CheY-like_superfamily"/>
</dbReference>
<evidence type="ECO:0000256" key="8">
    <source>
        <dbReference type="ARBA" id="ARBA00023163"/>
    </source>
</evidence>
<gene>
    <name evidence="13" type="ORF">ERS852456_01344</name>
</gene>
<evidence type="ECO:0000259" key="12">
    <source>
        <dbReference type="PROSITE" id="PS50110"/>
    </source>
</evidence>
<evidence type="ECO:0000256" key="2">
    <source>
        <dbReference type="ARBA" id="ARBA00018672"/>
    </source>
</evidence>
<dbReference type="RefSeq" id="WP_238095069.1">
    <property type="nucleotide sequence ID" value="NZ_CATZLF010000051.1"/>
</dbReference>
<dbReference type="InterPro" id="IPR051552">
    <property type="entry name" value="HptR"/>
</dbReference>
<evidence type="ECO:0000256" key="9">
    <source>
        <dbReference type="ARBA" id="ARBA00024867"/>
    </source>
</evidence>
<evidence type="ECO:0000313" key="13">
    <source>
        <dbReference type="EMBL" id="CUN99667.1"/>
    </source>
</evidence>
<dbReference type="SUPFAM" id="SSF52172">
    <property type="entry name" value="CheY-like"/>
    <property type="match status" value="1"/>
</dbReference>
<dbReference type="InterPro" id="IPR018060">
    <property type="entry name" value="HTH_AraC"/>
</dbReference>
<evidence type="ECO:0000256" key="5">
    <source>
        <dbReference type="ARBA" id="ARBA00023012"/>
    </source>
</evidence>
<evidence type="ECO:0000313" key="14">
    <source>
        <dbReference type="Proteomes" id="UP000095787"/>
    </source>
</evidence>
<keyword evidence="3" id="KW-0963">Cytoplasm</keyword>
<feature type="domain" description="HTH araC/xylS-type" evidence="11">
    <location>
        <begin position="391"/>
        <end position="489"/>
    </location>
</feature>
<dbReference type="Gene3D" id="1.10.10.60">
    <property type="entry name" value="Homeodomain-like"/>
    <property type="match status" value="2"/>
</dbReference>
<accession>A0A174BFZ4</accession>
<keyword evidence="6" id="KW-0805">Transcription regulation</keyword>
<keyword evidence="7" id="KW-0238">DNA-binding</keyword>
<keyword evidence="8" id="KW-0804">Transcription</keyword>
<comment type="subcellular location">
    <subcellularLocation>
        <location evidence="1">Cytoplasm</location>
    </subcellularLocation>
</comment>
<dbReference type="PROSITE" id="PS50110">
    <property type="entry name" value="RESPONSE_REGULATORY"/>
    <property type="match status" value="1"/>
</dbReference>
<dbReference type="CDD" id="cd17536">
    <property type="entry name" value="REC_YesN-like"/>
    <property type="match status" value="1"/>
</dbReference>
<proteinExistence type="predicted"/>
<keyword evidence="4 10" id="KW-0597">Phosphoprotein</keyword>
<dbReference type="GeneID" id="97330252"/>
<evidence type="ECO:0000256" key="10">
    <source>
        <dbReference type="PROSITE-ProRule" id="PRU00169"/>
    </source>
</evidence>
<dbReference type="PANTHER" id="PTHR42713:SF3">
    <property type="entry name" value="TRANSCRIPTIONAL REGULATORY PROTEIN HPTR"/>
    <property type="match status" value="1"/>
</dbReference>
<dbReference type="InterPro" id="IPR018062">
    <property type="entry name" value="HTH_AraC-typ_CS"/>
</dbReference>
<dbReference type="PROSITE" id="PS01124">
    <property type="entry name" value="HTH_ARAC_FAMILY_2"/>
    <property type="match status" value="1"/>
</dbReference>
<reference evidence="13 14" key="1">
    <citation type="submission" date="2015-09" db="EMBL/GenBank/DDBJ databases">
        <authorList>
            <consortium name="Pathogen Informatics"/>
        </authorList>
    </citation>
    <scope>NUCLEOTIDE SEQUENCE [LARGE SCALE GENOMIC DNA]</scope>
    <source>
        <strain evidence="13 14">2789STDY5834841</strain>
    </source>
</reference>
<dbReference type="PROSITE" id="PS00041">
    <property type="entry name" value="HTH_ARAC_FAMILY_1"/>
    <property type="match status" value="1"/>
</dbReference>
<dbReference type="InterPro" id="IPR001789">
    <property type="entry name" value="Sig_transdc_resp-reg_receiver"/>
</dbReference>
<dbReference type="SMART" id="SM00342">
    <property type="entry name" value="HTH_ARAC"/>
    <property type="match status" value="1"/>
</dbReference>